<dbReference type="PANTHER" id="PTHR30520:SF6">
    <property type="entry name" value="FORMATE_NITRATE FAMILY TRANSPORTER (EUROFUNG)"/>
    <property type="match status" value="1"/>
</dbReference>
<feature type="transmembrane region" description="Helical" evidence="7">
    <location>
        <begin position="293"/>
        <end position="315"/>
    </location>
</feature>
<reference evidence="9 10" key="1">
    <citation type="submission" date="2018-10" db="EMBL/GenBank/DDBJ databases">
        <title>Fifty Aureobasidium pullulans genomes reveal a recombining polyextremotolerant generalist.</title>
        <authorList>
            <person name="Gostincar C."/>
            <person name="Turk M."/>
            <person name="Zajc J."/>
            <person name="Gunde-Cimerman N."/>
        </authorList>
    </citation>
    <scope>NUCLEOTIDE SEQUENCE [LARGE SCALE GENOMIC DNA]</scope>
    <source>
        <strain evidence="9 10">EXF-3380</strain>
    </source>
</reference>
<dbReference type="InterPro" id="IPR023271">
    <property type="entry name" value="Aquaporin-like"/>
</dbReference>
<proteinExistence type="inferred from homology"/>
<comment type="subcellular location">
    <subcellularLocation>
        <location evidence="1">Membrane</location>
        <topology evidence="1">Multi-pass membrane protein</topology>
    </subcellularLocation>
</comment>
<dbReference type="Pfam" id="PF00651">
    <property type="entry name" value="BTB"/>
    <property type="match status" value="1"/>
</dbReference>
<feature type="transmembrane region" description="Helical" evidence="7">
    <location>
        <begin position="163"/>
        <end position="182"/>
    </location>
</feature>
<feature type="transmembrane region" description="Helical" evidence="7">
    <location>
        <begin position="129"/>
        <end position="151"/>
    </location>
</feature>
<dbReference type="Pfam" id="PF01226">
    <property type="entry name" value="Form_Nir_trans"/>
    <property type="match status" value="1"/>
</dbReference>
<comment type="similarity">
    <text evidence="5">Belongs to the FNT transporter (TC 1.A.16) family.</text>
</comment>
<feature type="transmembrane region" description="Helical" evidence="7">
    <location>
        <begin position="212"/>
        <end position="234"/>
    </location>
</feature>
<evidence type="ECO:0000256" key="1">
    <source>
        <dbReference type="ARBA" id="ARBA00004141"/>
    </source>
</evidence>
<dbReference type="GO" id="GO:0015513">
    <property type="term" value="F:high-affinity secondary active nitrite transmembrane transporter activity"/>
    <property type="evidence" value="ECO:0007669"/>
    <property type="project" value="TreeGrafter"/>
</dbReference>
<dbReference type="Gene3D" id="1.20.1080.10">
    <property type="entry name" value="Glycerol uptake facilitator protein"/>
    <property type="match status" value="1"/>
</dbReference>
<feature type="region of interest" description="Disordered" evidence="6">
    <location>
        <begin position="371"/>
        <end position="401"/>
    </location>
</feature>
<evidence type="ECO:0000256" key="4">
    <source>
        <dbReference type="ARBA" id="ARBA00023136"/>
    </source>
</evidence>
<feature type="transmembrane region" description="Helical" evidence="7">
    <location>
        <begin position="335"/>
        <end position="358"/>
    </location>
</feature>
<evidence type="ECO:0000259" key="8">
    <source>
        <dbReference type="PROSITE" id="PS50097"/>
    </source>
</evidence>
<comment type="caution">
    <text evidence="9">The sequence shown here is derived from an EMBL/GenBank/DDBJ whole genome shotgun (WGS) entry which is preliminary data.</text>
</comment>
<dbReference type="Proteomes" id="UP000304947">
    <property type="component" value="Unassembled WGS sequence"/>
</dbReference>
<dbReference type="InterPro" id="IPR011333">
    <property type="entry name" value="SKP1/BTB/POZ_sf"/>
</dbReference>
<feature type="transmembrane region" description="Helical" evidence="7">
    <location>
        <begin position="263"/>
        <end position="281"/>
    </location>
</feature>
<dbReference type="PROSITE" id="PS50097">
    <property type="entry name" value="BTB"/>
    <property type="match status" value="1"/>
</dbReference>
<dbReference type="GO" id="GO:0015707">
    <property type="term" value="P:nitrite transport"/>
    <property type="evidence" value="ECO:0007669"/>
    <property type="project" value="TreeGrafter"/>
</dbReference>
<sequence length="401" mass="43870">MSAPHPYPFYKELYNDKGRSDVILRFGDQRVFAHRLILAGASELFHTAFKSKFSVANNAEYNIEEFAPATVHAMIKHIYGFKYDEDHLAPPYLAATNDMASVNGFSPQGIADLTTKAGIAKTRLTWGKLAVKSFFGGVFISLGGLVNLIVLAGSPGLRDSNPALAKLIAAFVFPMGFVLVTLTNMELCTSSLFVLPFTTLQRKTSVRATAKNLFVSYIGNVCGALFVAGVMAWWSNVLDTDTMTSYAVTQAEARVNVAWSVNFLRGIGCNFFVALAFFMSLGAVEYVSKICTIWVPIWAFVIAGYQHSIAIYFMIPIGMFYGTNFGVGKFIYQSIIPVTLGNLVGGVVLGVLPFWYLYGREVDDANEEAKINKRRSRDSGNETVVGEGPAGYGRDGMTRAV</sequence>
<dbReference type="PANTHER" id="PTHR30520">
    <property type="entry name" value="FORMATE TRANSPORTER-RELATED"/>
    <property type="match status" value="1"/>
</dbReference>
<dbReference type="SUPFAM" id="SSF54695">
    <property type="entry name" value="POZ domain"/>
    <property type="match status" value="1"/>
</dbReference>
<dbReference type="CDD" id="cd18186">
    <property type="entry name" value="BTB_POZ_ZBTB_KLHL-like"/>
    <property type="match status" value="1"/>
</dbReference>
<evidence type="ECO:0000256" key="2">
    <source>
        <dbReference type="ARBA" id="ARBA00022692"/>
    </source>
</evidence>
<dbReference type="InterPro" id="IPR000210">
    <property type="entry name" value="BTB/POZ_dom"/>
</dbReference>
<accession>A0A4T0CGC8</accession>
<evidence type="ECO:0000256" key="6">
    <source>
        <dbReference type="SAM" id="MobiDB-lite"/>
    </source>
</evidence>
<evidence type="ECO:0000256" key="5">
    <source>
        <dbReference type="ARBA" id="ARBA00049660"/>
    </source>
</evidence>
<protein>
    <submittedName>
        <fullName evidence="9">Formate/nitrite transporter</fullName>
    </submittedName>
</protein>
<dbReference type="AlphaFoldDB" id="A0A4T0CGC8"/>
<keyword evidence="3 7" id="KW-1133">Transmembrane helix</keyword>
<dbReference type="GO" id="GO:0005886">
    <property type="term" value="C:plasma membrane"/>
    <property type="evidence" value="ECO:0007669"/>
    <property type="project" value="TreeGrafter"/>
</dbReference>
<keyword evidence="4 7" id="KW-0472">Membrane</keyword>
<keyword evidence="2 7" id="KW-0812">Transmembrane</keyword>
<evidence type="ECO:0000313" key="10">
    <source>
        <dbReference type="Proteomes" id="UP000304947"/>
    </source>
</evidence>
<evidence type="ECO:0000313" key="9">
    <source>
        <dbReference type="EMBL" id="TIA46861.1"/>
    </source>
</evidence>
<feature type="domain" description="BTB" evidence="8">
    <location>
        <begin position="20"/>
        <end position="87"/>
    </location>
</feature>
<dbReference type="InterPro" id="IPR000292">
    <property type="entry name" value="For/NO2_transpt"/>
</dbReference>
<evidence type="ECO:0000256" key="3">
    <source>
        <dbReference type="ARBA" id="ARBA00022989"/>
    </source>
</evidence>
<dbReference type="EMBL" id="QZBU01001665">
    <property type="protein sequence ID" value="TIA46861.1"/>
    <property type="molecule type" value="Genomic_DNA"/>
</dbReference>
<name>A0A4T0CGC8_AURPU</name>
<gene>
    <name evidence="9" type="ORF">D6C83_05257</name>
</gene>
<dbReference type="Gene3D" id="3.30.710.10">
    <property type="entry name" value="Potassium Channel Kv1.1, Chain A"/>
    <property type="match status" value="1"/>
</dbReference>
<evidence type="ECO:0000256" key="7">
    <source>
        <dbReference type="SAM" id="Phobius"/>
    </source>
</evidence>
<organism evidence="9 10">
    <name type="scientific">Aureobasidium pullulans</name>
    <name type="common">Black yeast</name>
    <name type="synonym">Pullularia pullulans</name>
    <dbReference type="NCBI Taxonomy" id="5580"/>
    <lineage>
        <taxon>Eukaryota</taxon>
        <taxon>Fungi</taxon>
        <taxon>Dikarya</taxon>
        <taxon>Ascomycota</taxon>
        <taxon>Pezizomycotina</taxon>
        <taxon>Dothideomycetes</taxon>
        <taxon>Dothideomycetidae</taxon>
        <taxon>Dothideales</taxon>
        <taxon>Saccotheciaceae</taxon>
        <taxon>Aureobasidium</taxon>
    </lineage>
</organism>